<dbReference type="OrthoDB" id="2586106at2759"/>
<evidence type="ECO:0000256" key="1">
    <source>
        <dbReference type="SAM" id="MobiDB-lite"/>
    </source>
</evidence>
<evidence type="ECO:0000313" key="3">
    <source>
        <dbReference type="Proteomes" id="UP000620104"/>
    </source>
</evidence>
<name>A0A8H3TXE7_9TREE</name>
<dbReference type="Proteomes" id="UP000620104">
    <property type="component" value="Unassembled WGS sequence"/>
</dbReference>
<feature type="compositionally biased region" description="Low complexity" evidence="1">
    <location>
        <begin position="253"/>
        <end position="263"/>
    </location>
</feature>
<gene>
    <name evidence="2" type="ORF">NliqN6_5387</name>
</gene>
<reference evidence="2" key="1">
    <citation type="submission" date="2020-07" db="EMBL/GenBank/DDBJ databases">
        <title>Draft Genome Sequence of a Deep-Sea Yeast, Naganishia (Cryptococcus) liquefaciens strain N6.</title>
        <authorList>
            <person name="Han Y.W."/>
            <person name="Kajitani R."/>
            <person name="Morimoto H."/>
            <person name="Parhat M."/>
            <person name="Tsubouchi H."/>
            <person name="Bakenova O."/>
            <person name="Ogata M."/>
            <person name="Argunhan B."/>
            <person name="Aoki R."/>
            <person name="Kajiwara S."/>
            <person name="Itoh T."/>
            <person name="Iwasaki H."/>
        </authorList>
    </citation>
    <scope>NUCLEOTIDE SEQUENCE</scope>
    <source>
        <strain evidence="2">N6</strain>
    </source>
</reference>
<comment type="caution">
    <text evidence="2">The sequence shown here is derived from an EMBL/GenBank/DDBJ whole genome shotgun (WGS) entry which is preliminary data.</text>
</comment>
<proteinExistence type="predicted"/>
<keyword evidence="3" id="KW-1185">Reference proteome</keyword>
<dbReference type="EMBL" id="BLZA01000032">
    <property type="protein sequence ID" value="GHJ88985.1"/>
    <property type="molecule type" value="Genomic_DNA"/>
</dbReference>
<feature type="region of interest" description="Disordered" evidence="1">
    <location>
        <begin position="1"/>
        <end position="49"/>
    </location>
</feature>
<accession>A0A8H3TXE7</accession>
<evidence type="ECO:0000313" key="2">
    <source>
        <dbReference type="EMBL" id="GHJ88985.1"/>
    </source>
</evidence>
<dbReference type="AlphaFoldDB" id="A0A8H3TXE7"/>
<sequence>MTTDDHKPSVPRPVLAIDHTRTPYHNSLSPPAHPSDAQPKSPPGEAEEAQRSLLIDHTQPINPDIPHKDVLFIFSNFASYMKAPNQGATGVSDQEPRHALRLLEHARDLQKRDKRSRVFVLHIKYRFIESSFTQASAKRIAPPFATMLDPVLKIDQRPSGAFSPSVPQAVFEHITRNICPPPRFIVWSQVGSNVTNLHMGIVSQWCAHAALPITILSPYETRIRKEEPEDLQEVIDIELYITGDVLSPLGLHSNSTTTGNGSTPGQHPSNPIWPVNLGSRRSSSVGWNSYYRAREKVMRQFGVIAPSYGSSRRSIPRSTGSLGHLGIGGSAGPGDLEDLIDMLRLGDADQGNEDDAVPGIAT</sequence>
<protein>
    <submittedName>
        <fullName evidence="2">Uncharacterized protein</fullName>
    </submittedName>
</protein>
<feature type="region of interest" description="Disordered" evidence="1">
    <location>
        <begin position="251"/>
        <end position="276"/>
    </location>
</feature>
<organism evidence="2 3">
    <name type="scientific">Naganishia liquefaciens</name>
    <dbReference type="NCBI Taxonomy" id="104408"/>
    <lineage>
        <taxon>Eukaryota</taxon>
        <taxon>Fungi</taxon>
        <taxon>Dikarya</taxon>
        <taxon>Basidiomycota</taxon>
        <taxon>Agaricomycotina</taxon>
        <taxon>Tremellomycetes</taxon>
        <taxon>Filobasidiales</taxon>
        <taxon>Filobasidiaceae</taxon>
        <taxon>Naganishia</taxon>
    </lineage>
</organism>